<protein>
    <submittedName>
        <fullName evidence="3">4735_t:CDS:1</fullName>
    </submittedName>
</protein>
<dbReference type="GO" id="GO:0005634">
    <property type="term" value="C:nucleus"/>
    <property type="evidence" value="ECO:0007669"/>
    <property type="project" value="UniProtKB-UniRule"/>
</dbReference>
<comment type="caution">
    <text evidence="3">The sequence shown here is derived from an EMBL/GenBank/DDBJ whole genome shotgun (WGS) entry which is preliminary data.</text>
</comment>
<sequence>MPPSKKSNVDINVDELQSRLKYTNAPYRIPLERPHSPPKSSNDNICSMHLDSLIDKIMINPPYRLTLSLEELLAPAKRKDSETPPRPQNVFILFRKDLLAKIKNESPKFAKTLRSPEHSKTAKIIWESQPNEVKQFFQVLYLACIEKHKKMYPKYHYIPKPRVKKDRQFTVIESSREMSYESRKESTDSDDSLMSEFFDFSLWESHQQNLI</sequence>
<evidence type="ECO:0000259" key="2">
    <source>
        <dbReference type="PROSITE" id="PS50118"/>
    </source>
</evidence>
<keyword evidence="1" id="KW-0238">DNA-binding</keyword>
<dbReference type="Gene3D" id="1.10.30.10">
    <property type="entry name" value="High mobility group box domain"/>
    <property type="match status" value="1"/>
</dbReference>
<dbReference type="Pfam" id="PF00505">
    <property type="entry name" value="HMG_box"/>
    <property type="match status" value="1"/>
</dbReference>
<dbReference type="InterPro" id="IPR009071">
    <property type="entry name" value="HMG_box_dom"/>
</dbReference>
<keyword evidence="1" id="KW-0539">Nucleus</keyword>
<evidence type="ECO:0000313" key="3">
    <source>
        <dbReference type="EMBL" id="CAG8473942.1"/>
    </source>
</evidence>
<dbReference type="InterPro" id="IPR036910">
    <property type="entry name" value="HMG_box_dom_sf"/>
</dbReference>
<gene>
    <name evidence="3" type="ORF">FMOSSE_LOCUS2657</name>
</gene>
<dbReference type="SUPFAM" id="SSF47095">
    <property type="entry name" value="HMG-box"/>
    <property type="match status" value="1"/>
</dbReference>
<dbReference type="EMBL" id="CAJVPP010000357">
    <property type="protein sequence ID" value="CAG8473942.1"/>
    <property type="molecule type" value="Genomic_DNA"/>
</dbReference>
<evidence type="ECO:0000313" key="4">
    <source>
        <dbReference type="Proteomes" id="UP000789375"/>
    </source>
</evidence>
<reference evidence="3" key="1">
    <citation type="submission" date="2021-06" db="EMBL/GenBank/DDBJ databases">
        <authorList>
            <person name="Kallberg Y."/>
            <person name="Tangrot J."/>
            <person name="Rosling A."/>
        </authorList>
    </citation>
    <scope>NUCLEOTIDE SEQUENCE</scope>
    <source>
        <strain evidence="3">87-6 pot B 2015</strain>
    </source>
</reference>
<feature type="domain" description="HMG box" evidence="2">
    <location>
        <begin position="84"/>
        <end position="156"/>
    </location>
</feature>
<keyword evidence="4" id="KW-1185">Reference proteome</keyword>
<name>A0A9N8W1J3_FUNMO</name>
<organism evidence="3 4">
    <name type="scientific">Funneliformis mosseae</name>
    <name type="common">Endomycorrhizal fungus</name>
    <name type="synonym">Glomus mosseae</name>
    <dbReference type="NCBI Taxonomy" id="27381"/>
    <lineage>
        <taxon>Eukaryota</taxon>
        <taxon>Fungi</taxon>
        <taxon>Fungi incertae sedis</taxon>
        <taxon>Mucoromycota</taxon>
        <taxon>Glomeromycotina</taxon>
        <taxon>Glomeromycetes</taxon>
        <taxon>Glomerales</taxon>
        <taxon>Glomeraceae</taxon>
        <taxon>Funneliformis</taxon>
    </lineage>
</organism>
<proteinExistence type="predicted"/>
<feature type="DNA-binding region" description="HMG box" evidence="1">
    <location>
        <begin position="84"/>
        <end position="156"/>
    </location>
</feature>
<evidence type="ECO:0000256" key="1">
    <source>
        <dbReference type="PROSITE-ProRule" id="PRU00267"/>
    </source>
</evidence>
<dbReference type="AlphaFoldDB" id="A0A9N8W1J3"/>
<dbReference type="SMART" id="SM00398">
    <property type="entry name" value="HMG"/>
    <property type="match status" value="1"/>
</dbReference>
<dbReference type="Proteomes" id="UP000789375">
    <property type="component" value="Unassembled WGS sequence"/>
</dbReference>
<dbReference type="GO" id="GO:0003677">
    <property type="term" value="F:DNA binding"/>
    <property type="evidence" value="ECO:0007669"/>
    <property type="project" value="UniProtKB-UniRule"/>
</dbReference>
<dbReference type="PROSITE" id="PS50118">
    <property type="entry name" value="HMG_BOX_2"/>
    <property type="match status" value="1"/>
</dbReference>
<accession>A0A9N8W1J3</accession>